<sequence length="457" mass="51666">MVLRENERLTKRKGSRGKINKIGATEESDVFRDFKEEVKRELAEIRHNNNIRQVRQPKRGNQDVHNVNNQEMEDNVLIAGYFLCGTSEHFKEGCKNRFKAKEKQDRQNLSIRKMSNFRNGSKCEVDCNLNGKEFRLLWDTGAQISIIPVQWLKEKMNETQIRPLSELMDGELIVRSANGSEIPYEGWVQVNFKLKSKEEKLENSLEVPFLLSSHPDMNKPIKGYNVIEHYMEKHTNVAGILKSAMGIKVNRINTVMNIIKSSNGDICSVRNGKRDIIIPGNSQSVIKGIAHVRDTSNSTSAVFMPAGNFDVPEELRIQESLVRCGNGSTSKINVVVENTSAHDVILPKKVNMGMLQNVKGVFSIPDKDDKTKDTYKQDISKEDINEQLWDQPIDLGPNLALSEKSRIQQLPREECGAFSKDGEVGCAPDLKMKIELADQTPVNRSYTSIPKSTVPRG</sequence>
<dbReference type="Proteomes" id="UP000507470">
    <property type="component" value="Unassembled WGS sequence"/>
</dbReference>
<reference evidence="1 2" key="1">
    <citation type="submission" date="2020-06" db="EMBL/GenBank/DDBJ databases">
        <authorList>
            <person name="Li R."/>
            <person name="Bekaert M."/>
        </authorList>
    </citation>
    <scope>NUCLEOTIDE SEQUENCE [LARGE SCALE GENOMIC DNA]</scope>
    <source>
        <strain evidence="2">wild</strain>
    </source>
</reference>
<gene>
    <name evidence="1" type="ORF">MCOR_49756</name>
</gene>
<dbReference type="AlphaFoldDB" id="A0A6J8EDS8"/>
<organism evidence="1 2">
    <name type="scientific">Mytilus coruscus</name>
    <name type="common">Sea mussel</name>
    <dbReference type="NCBI Taxonomy" id="42192"/>
    <lineage>
        <taxon>Eukaryota</taxon>
        <taxon>Metazoa</taxon>
        <taxon>Spiralia</taxon>
        <taxon>Lophotrochozoa</taxon>
        <taxon>Mollusca</taxon>
        <taxon>Bivalvia</taxon>
        <taxon>Autobranchia</taxon>
        <taxon>Pteriomorphia</taxon>
        <taxon>Mytilida</taxon>
        <taxon>Mytiloidea</taxon>
        <taxon>Mytilidae</taxon>
        <taxon>Mytilinae</taxon>
        <taxon>Mytilus</taxon>
    </lineage>
</organism>
<keyword evidence="2" id="KW-1185">Reference proteome</keyword>
<dbReference type="SUPFAM" id="SSF50630">
    <property type="entry name" value="Acid proteases"/>
    <property type="match status" value="1"/>
</dbReference>
<dbReference type="InterPro" id="IPR021109">
    <property type="entry name" value="Peptidase_aspartic_dom_sf"/>
</dbReference>
<name>A0A6J8EDS8_MYTCO</name>
<evidence type="ECO:0000313" key="2">
    <source>
        <dbReference type="Proteomes" id="UP000507470"/>
    </source>
</evidence>
<dbReference type="Gene3D" id="2.40.70.10">
    <property type="entry name" value="Acid Proteases"/>
    <property type="match status" value="1"/>
</dbReference>
<dbReference type="OrthoDB" id="6161808at2759"/>
<protein>
    <submittedName>
        <fullName evidence="1">Uncharacterized protein</fullName>
    </submittedName>
</protein>
<dbReference type="EMBL" id="CACVKT020008732">
    <property type="protein sequence ID" value="CAC5417221.1"/>
    <property type="molecule type" value="Genomic_DNA"/>
</dbReference>
<proteinExistence type="predicted"/>
<accession>A0A6J8EDS8</accession>
<evidence type="ECO:0000313" key="1">
    <source>
        <dbReference type="EMBL" id="CAC5417221.1"/>
    </source>
</evidence>